<evidence type="ECO:0000313" key="9">
    <source>
        <dbReference type="Proteomes" id="UP000823862"/>
    </source>
</evidence>
<evidence type="ECO:0000259" key="7">
    <source>
        <dbReference type="Pfam" id="PF14322"/>
    </source>
</evidence>
<comment type="subcellular location">
    <subcellularLocation>
        <location evidence="1">Cell outer membrane</location>
    </subcellularLocation>
</comment>
<dbReference type="AlphaFoldDB" id="A0A9D2KUG3"/>
<evidence type="ECO:0000256" key="2">
    <source>
        <dbReference type="ARBA" id="ARBA00006275"/>
    </source>
</evidence>
<dbReference type="InterPro" id="IPR033985">
    <property type="entry name" value="SusD-like_N"/>
</dbReference>
<dbReference type="Gene3D" id="1.25.40.390">
    <property type="match status" value="1"/>
</dbReference>
<dbReference type="InterPro" id="IPR011990">
    <property type="entry name" value="TPR-like_helical_dom_sf"/>
</dbReference>
<dbReference type="EMBL" id="DWZI01000022">
    <property type="protein sequence ID" value="HJA85352.1"/>
    <property type="molecule type" value="Genomic_DNA"/>
</dbReference>
<organism evidence="8 9">
    <name type="scientific">Candidatus Bacteroides avicola</name>
    <dbReference type="NCBI Taxonomy" id="2838468"/>
    <lineage>
        <taxon>Bacteria</taxon>
        <taxon>Pseudomonadati</taxon>
        <taxon>Bacteroidota</taxon>
        <taxon>Bacteroidia</taxon>
        <taxon>Bacteroidales</taxon>
        <taxon>Bacteroidaceae</taxon>
        <taxon>Bacteroides</taxon>
    </lineage>
</organism>
<dbReference type="GO" id="GO:0009279">
    <property type="term" value="C:cell outer membrane"/>
    <property type="evidence" value="ECO:0007669"/>
    <property type="project" value="UniProtKB-SubCell"/>
</dbReference>
<dbReference type="Proteomes" id="UP000823862">
    <property type="component" value="Unassembled WGS sequence"/>
</dbReference>
<protein>
    <submittedName>
        <fullName evidence="8">RagB/SusD family nutrient uptake outer membrane protein</fullName>
    </submittedName>
</protein>
<name>A0A9D2KUG3_9BACE</name>
<dbReference type="Pfam" id="PF07980">
    <property type="entry name" value="SusD_RagB"/>
    <property type="match status" value="1"/>
</dbReference>
<dbReference type="InterPro" id="IPR012944">
    <property type="entry name" value="SusD_RagB_dom"/>
</dbReference>
<evidence type="ECO:0000256" key="4">
    <source>
        <dbReference type="ARBA" id="ARBA00023136"/>
    </source>
</evidence>
<evidence type="ECO:0000256" key="3">
    <source>
        <dbReference type="ARBA" id="ARBA00022729"/>
    </source>
</evidence>
<gene>
    <name evidence="8" type="ORF">H9950_04015</name>
</gene>
<evidence type="ECO:0000256" key="1">
    <source>
        <dbReference type="ARBA" id="ARBA00004442"/>
    </source>
</evidence>
<accession>A0A9D2KUG3</accession>
<feature type="domain" description="RagB/SusD" evidence="6">
    <location>
        <begin position="351"/>
        <end position="518"/>
    </location>
</feature>
<sequence length="518" mass="58431">MKKIHILFTTLLAAAGLASCDMEKYPYNSIEESLYMTQLDDFKAARYGLYSNYRALTTGGYILNSEMQADDFYATIDYGNYFGSFYRWDIQTGNGDIETMWSAYYSTIARCNYYLDSYARVTSGELTGFDDAAIQEINTYAAEAYFTRAFSYYQLAVNFCHPYDATTAANELGVPLQLTYAPTSDNSLYPGRSSLQATYAQIVSDLNEAARLYQNFYAFADGREDRLYYITPDAITALQARVALQMNDYTTAINASTSLINSGTYPLTGDAETYRGIWELDNGEETIWQIYMSNPNELGTANGLYFHGQRIPNAPETQTPSFFPKQPVIDMYDQANDIRFTSFFTQFTYTASTGASGTIWLFDKYPGNPTMGTNSDNYYVNMSKPFRIAEQYLIAAEAYLESGDLSNATNYLNELRSHRIIGYSNESFGNAETLRTAIRTERHKELIGEGFRFYDLKRWGMGMDRGNDSQNDDLTFGPGLITGSGLSISAGDYRFTWPIPQAEMDTNPQLEGQQNPGY</sequence>
<reference evidence="8" key="2">
    <citation type="submission" date="2021-04" db="EMBL/GenBank/DDBJ databases">
        <authorList>
            <person name="Gilroy R."/>
        </authorList>
    </citation>
    <scope>NUCLEOTIDE SEQUENCE</scope>
    <source>
        <strain evidence="8">ChiHjej12B11-9795</strain>
    </source>
</reference>
<proteinExistence type="inferred from homology"/>
<dbReference type="PROSITE" id="PS51257">
    <property type="entry name" value="PROKAR_LIPOPROTEIN"/>
    <property type="match status" value="1"/>
</dbReference>
<dbReference type="SUPFAM" id="SSF48452">
    <property type="entry name" value="TPR-like"/>
    <property type="match status" value="1"/>
</dbReference>
<keyword evidence="4" id="KW-0472">Membrane</keyword>
<evidence type="ECO:0000313" key="8">
    <source>
        <dbReference type="EMBL" id="HJA85352.1"/>
    </source>
</evidence>
<keyword evidence="5" id="KW-0998">Cell outer membrane</keyword>
<reference evidence="8" key="1">
    <citation type="journal article" date="2021" name="PeerJ">
        <title>Extensive microbial diversity within the chicken gut microbiome revealed by metagenomics and culture.</title>
        <authorList>
            <person name="Gilroy R."/>
            <person name="Ravi A."/>
            <person name="Getino M."/>
            <person name="Pursley I."/>
            <person name="Horton D.L."/>
            <person name="Alikhan N.F."/>
            <person name="Baker D."/>
            <person name="Gharbi K."/>
            <person name="Hall N."/>
            <person name="Watson M."/>
            <person name="Adriaenssens E.M."/>
            <person name="Foster-Nyarko E."/>
            <person name="Jarju S."/>
            <person name="Secka A."/>
            <person name="Antonio M."/>
            <person name="Oren A."/>
            <person name="Chaudhuri R.R."/>
            <person name="La Ragione R."/>
            <person name="Hildebrand F."/>
            <person name="Pallen M.J."/>
        </authorList>
    </citation>
    <scope>NUCLEOTIDE SEQUENCE</scope>
    <source>
        <strain evidence="8">ChiHjej12B11-9795</strain>
    </source>
</reference>
<dbReference type="Pfam" id="PF14322">
    <property type="entry name" value="SusD-like_3"/>
    <property type="match status" value="1"/>
</dbReference>
<feature type="domain" description="SusD-like N-terminal" evidence="7">
    <location>
        <begin position="85"/>
        <end position="215"/>
    </location>
</feature>
<comment type="caution">
    <text evidence="8">The sequence shown here is derived from an EMBL/GenBank/DDBJ whole genome shotgun (WGS) entry which is preliminary data.</text>
</comment>
<keyword evidence="3" id="KW-0732">Signal</keyword>
<evidence type="ECO:0000256" key="5">
    <source>
        <dbReference type="ARBA" id="ARBA00023237"/>
    </source>
</evidence>
<evidence type="ECO:0000259" key="6">
    <source>
        <dbReference type="Pfam" id="PF07980"/>
    </source>
</evidence>
<comment type="similarity">
    <text evidence="2">Belongs to the SusD family.</text>
</comment>